<protein>
    <recommendedName>
        <fullName evidence="5">Lipoprotein</fullName>
    </recommendedName>
</protein>
<sequence>MKRSSGVRAAATVAVSALSLALVTGCGGGSDDSSNGSDGQSSKETKAAKALSAAEVKSAIIAKGDVEGYEVDASSDQLPKFRDEVKAADAKCAPIAYTMAGLAPGDAAASASAMVKQEKKPTAGASKSVEDLTEDEIQDALTDAMSLDMTAVSLSSYEGDGAEQTFTSVSDAIDSCAKGFSATAQGTEQKITEVAAEKAAGTGDESVAFKVVMDEEGEKSTTHGLVVRHGSTIVTYYTMNIGLATTGKAYTVPAAVVEAQTAKLK</sequence>
<dbReference type="EMBL" id="CP108125">
    <property type="protein sequence ID" value="WTO84859.1"/>
    <property type="molecule type" value="Genomic_DNA"/>
</dbReference>
<evidence type="ECO:0000313" key="4">
    <source>
        <dbReference type="Proteomes" id="UP001622690"/>
    </source>
</evidence>
<feature type="chain" id="PRO_5047038970" description="Lipoprotein" evidence="2">
    <location>
        <begin position="22"/>
        <end position="265"/>
    </location>
</feature>
<name>A0ABZ1J2J6_9ACTN</name>
<dbReference type="PROSITE" id="PS51257">
    <property type="entry name" value="PROKAR_LIPOPROTEIN"/>
    <property type="match status" value="1"/>
</dbReference>
<keyword evidence="2" id="KW-0732">Signal</keyword>
<reference evidence="3 4" key="1">
    <citation type="submission" date="2022-10" db="EMBL/GenBank/DDBJ databases">
        <title>The complete genomes of actinobacterial strains from the NBC collection.</title>
        <authorList>
            <person name="Joergensen T.S."/>
            <person name="Alvarez Arevalo M."/>
            <person name="Sterndorff E.B."/>
            <person name="Faurdal D."/>
            <person name="Vuksanovic O."/>
            <person name="Mourched A.-S."/>
            <person name="Charusanti P."/>
            <person name="Shaw S."/>
            <person name="Blin K."/>
            <person name="Weber T."/>
        </authorList>
    </citation>
    <scope>NUCLEOTIDE SEQUENCE [LARGE SCALE GENOMIC DNA]</scope>
    <source>
        <strain evidence="3 4">NBC_00206</strain>
    </source>
</reference>
<evidence type="ECO:0000256" key="1">
    <source>
        <dbReference type="SAM" id="MobiDB-lite"/>
    </source>
</evidence>
<feature type="compositionally biased region" description="Low complexity" evidence="1">
    <location>
        <begin position="31"/>
        <end position="40"/>
    </location>
</feature>
<accession>A0ABZ1J2J6</accession>
<evidence type="ECO:0000256" key="2">
    <source>
        <dbReference type="SAM" id="SignalP"/>
    </source>
</evidence>
<keyword evidence="4" id="KW-1185">Reference proteome</keyword>
<evidence type="ECO:0008006" key="5">
    <source>
        <dbReference type="Google" id="ProtNLM"/>
    </source>
</evidence>
<dbReference type="RefSeq" id="WP_406258493.1">
    <property type="nucleotide sequence ID" value="NZ_CP108125.1"/>
</dbReference>
<proteinExistence type="predicted"/>
<dbReference type="Proteomes" id="UP001622690">
    <property type="component" value="Chromosome"/>
</dbReference>
<feature type="region of interest" description="Disordered" evidence="1">
    <location>
        <begin position="26"/>
        <end position="48"/>
    </location>
</feature>
<feature type="signal peptide" evidence="2">
    <location>
        <begin position="1"/>
        <end position="21"/>
    </location>
</feature>
<organism evidence="3 4">
    <name type="scientific">Streptomyces nigra</name>
    <dbReference type="NCBI Taxonomy" id="1827580"/>
    <lineage>
        <taxon>Bacteria</taxon>
        <taxon>Bacillati</taxon>
        <taxon>Actinomycetota</taxon>
        <taxon>Actinomycetes</taxon>
        <taxon>Kitasatosporales</taxon>
        <taxon>Streptomycetaceae</taxon>
        <taxon>Streptomyces</taxon>
    </lineage>
</organism>
<gene>
    <name evidence="3" type="ORF">OHU27_21540</name>
</gene>
<evidence type="ECO:0000313" key="3">
    <source>
        <dbReference type="EMBL" id="WTO84859.1"/>
    </source>
</evidence>